<keyword evidence="2" id="KW-1185">Reference proteome</keyword>
<dbReference type="EMBL" id="JBGFUD010000610">
    <property type="protein sequence ID" value="MFH4974889.1"/>
    <property type="molecule type" value="Genomic_DNA"/>
</dbReference>
<reference evidence="1 2" key="1">
    <citation type="submission" date="2024-08" db="EMBL/GenBank/DDBJ databases">
        <title>Gnathostoma spinigerum genome.</title>
        <authorList>
            <person name="Gonzalez-Bertolin B."/>
            <person name="Monzon S."/>
            <person name="Zaballos A."/>
            <person name="Jimenez P."/>
            <person name="Dekumyoy P."/>
            <person name="Varona S."/>
            <person name="Cuesta I."/>
            <person name="Sumanam S."/>
            <person name="Adisakwattana P."/>
            <person name="Gasser R.B."/>
            <person name="Hernandez-Gonzalez A."/>
            <person name="Young N.D."/>
            <person name="Perteguer M.J."/>
        </authorList>
    </citation>
    <scope>NUCLEOTIDE SEQUENCE [LARGE SCALE GENOMIC DNA]</scope>
    <source>
        <strain evidence="1">AL3</strain>
        <tissue evidence="1">Liver</tissue>
    </source>
</reference>
<organism evidence="1 2">
    <name type="scientific">Gnathostoma spinigerum</name>
    <dbReference type="NCBI Taxonomy" id="75299"/>
    <lineage>
        <taxon>Eukaryota</taxon>
        <taxon>Metazoa</taxon>
        <taxon>Ecdysozoa</taxon>
        <taxon>Nematoda</taxon>
        <taxon>Chromadorea</taxon>
        <taxon>Rhabditida</taxon>
        <taxon>Spirurina</taxon>
        <taxon>Gnathostomatomorpha</taxon>
        <taxon>Gnathostomatoidea</taxon>
        <taxon>Gnathostomatidae</taxon>
        <taxon>Gnathostoma</taxon>
    </lineage>
</organism>
<protein>
    <submittedName>
        <fullName evidence="1">Uncharacterized protein</fullName>
    </submittedName>
</protein>
<accession>A0ABD6E9R6</accession>
<sequence length="93" mass="10582">MDILGFSQLRTTVTIPCKAVLETTFQRKVSILERIAIMAGNIYLSSSVKPGDPCPHGCPFRNNTLVLCWRNVWSALFVRISRGRRMRIEVCLK</sequence>
<evidence type="ECO:0000313" key="2">
    <source>
        <dbReference type="Proteomes" id="UP001608902"/>
    </source>
</evidence>
<gene>
    <name evidence="1" type="ORF">AB6A40_001598</name>
</gene>
<dbReference type="Proteomes" id="UP001608902">
    <property type="component" value="Unassembled WGS sequence"/>
</dbReference>
<proteinExistence type="predicted"/>
<comment type="caution">
    <text evidence="1">The sequence shown here is derived from an EMBL/GenBank/DDBJ whole genome shotgun (WGS) entry which is preliminary data.</text>
</comment>
<evidence type="ECO:0000313" key="1">
    <source>
        <dbReference type="EMBL" id="MFH4974889.1"/>
    </source>
</evidence>
<dbReference type="AlphaFoldDB" id="A0ABD6E9R6"/>
<name>A0ABD6E9R6_9BILA</name>